<dbReference type="EMBL" id="JAAKZZ010000025">
    <property type="protein sequence ID" value="NGO67635.1"/>
    <property type="molecule type" value="Genomic_DNA"/>
</dbReference>
<evidence type="ECO:0000313" key="3">
    <source>
        <dbReference type="Proteomes" id="UP000477722"/>
    </source>
</evidence>
<proteinExistence type="predicted"/>
<sequence>MRDLPEGEAEPGDTHQRGEAGQGPLSTFEVRDALVVVDAGEPHLDGTARLAVSGERADLSPLLPVLG</sequence>
<keyword evidence="3" id="KW-1185">Reference proteome</keyword>
<comment type="caution">
    <text evidence="2">The sequence shown here is derived from an EMBL/GenBank/DDBJ whole genome shotgun (WGS) entry which is preliminary data.</text>
</comment>
<accession>A0A6G4WR07</accession>
<evidence type="ECO:0000313" key="2">
    <source>
        <dbReference type="EMBL" id="NGO67635.1"/>
    </source>
</evidence>
<evidence type="ECO:0000256" key="1">
    <source>
        <dbReference type="SAM" id="MobiDB-lite"/>
    </source>
</evidence>
<gene>
    <name evidence="2" type="ORF">G5C65_04545</name>
</gene>
<dbReference type="Proteomes" id="UP000477722">
    <property type="component" value="Unassembled WGS sequence"/>
</dbReference>
<feature type="compositionally biased region" description="Acidic residues" evidence="1">
    <location>
        <begin position="1"/>
        <end position="11"/>
    </location>
</feature>
<organism evidence="2 3">
    <name type="scientific">Streptomyces boncukensis</name>
    <dbReference type="NCBI Taxonomy" id="2711219"/>
    <lineage>
        <taxon>Bacteria</taxon>
        <taxon>Bacillati</taxon>
        <taxon>Actinomycetota</taxon>
        <taxon>Actinomycetes</taxon>
        <taxon>Kitasatosporales</taxon>
        <taxon>Streptomycetaceae</taxon>
        <taxon>Streptomyces</taxon>
    </lineage>
</organism>
<reference evidence="2 3" key="1">
    <citation type="submission" date="2020-02" db="EMBL/GenBank/DDBJ databases">
        <title>Whole-genome analyses of novel actinobacteria.</title>
        <authorList>
            <person name="Sahin N."/>
            <person name="Tatar D."/>
        </authorList>
    </citation>
    <scope>NUCLEOTIDE SEQUENCE [LARGE SCALE GENOMIC DNA]</scope>
    <source>
        <strain evidence="2 3">SB3404</strain>
    </source>
</reference>
<dbReference type="AlphaFoldDB" id="A0A6G4WR07"/>
<dbReference type="RefSeq" id="WP_165297293.1">
    <property type="nucleotide sequence ID" value="NZ_JAAKZZ010000025.1"/>
</dbReference>
<feature type="region of interest" description="Disordered" evidence="1">
    <location>
        <begin position="1"/>
        <end position="27"/>
    </location>
</feature>
<name>A0A6G4WR07_9ACTN</name>
<protein>
    <submittedName>
        <fullName evidence="2">Uncharacterized protein</fullName>
    </submittedName>
</protein>